<evidence type="ECO:0000313" key="4">
    <source>
        <dbReference type="Proteomes" id="UP000216446"/>
    </source>
</evidence>
<dbReference type="Proteomes" id="UP000216446">
    <property type="component" value="Unassembled WGS sequence"/>
</dbReference>
<dbReference type="RefSeq" id="WP_094550728.1">
    <property type="nucleotide sequence ID" value="NZ_MQWB01000001.1"/>
</dbReference>
<feature type="region of interest" description="Disordered" evidence="1">
    <location>
        <begin position="231"/>
        <end position="271"/>
    </location>
</feature>
<proteinExistence type="predicted"/>
<evidence type="ECO:0000313" key="3">
    <source>
        <dbReference type="EMBL" id="OZC04352.1"/>
    </source>
</evidence>
<gene>
    <name evidence="3" type="ORF">BSZ36_16025</name>
</gene>
<dbReference type="AlphaFoldDB" id="A0A259U321"/>
<accession>A0A259U321</accession>
<keyword evidence="2" id="KW-1133">Transmembrane helix</keyword>
<sequence>MPKRFTEADAQRIFAAAAERQLERKQTEPGLSLEELEEIGRTSGLDPELVREAAMDALRPDPAATTKTVMGIPLAFRRERFVRGTVTPETWAEIVMDLRRQFDKPGLVTDIGPLREWRSVANDQQQPVTVTLSPERDGTRVVIEQSQTNAALGLGIATGINAVMGVVFALIAVTGVESDMFVPAIVMLLFAALFGGGSYGGMRAYASSQIAKFDATLDRIDLALRNAEADAQEAEPLAEAPPARSGRIDAALLDDEPEAETPLADRLRSRA</sequence>
<protein>
    <submittedName>
        <fullName evidence="3">Uncharacterized protein</fullName>
    </submittedName>
</protein>
<feature type="compositionally biased region" description="Low complexity" evidence="1">
    <location>
        <begin position="234"/>
        <end position="243"/>
    </location>
</feature>
<reference evidence="3 4" key="1">
    <citation type="submission" date="2016-11" db="EMBL/GenBank/DDBJ databases">
        <title>Study of marine rhodopsin-containing bacteria.</title>
        <authorList>
            <person name="Yoshizawa S."/>
            <person name="Kumagai Y."/>
            <person name="Kogure K."/>
        </authorList>
    </citation>
    <scope>NUCLEOTIDE SEQUENCE [LARGE SCALE GENOMIC DNA]</scope>
    <source>
        <strain evidence="3 4">SG-29</strain>
    </source>
</reference>
<feature type="transmembrane region" description="Helical" evidence="2">
    <location>
        <begin position="150"/>
        <end position="174"/>
    </location>
</feature>
<name>A0A259U321_9BACT</name>
<dbReference type="OrthoDB" id="1524495at2"/>
<organism evidence="3 4">
    <name type="scientific">Rubricoccus marinus</name>
    <dbReference type="NCBI Taxonomy" id="716817"/>
    <lineage>
        <taxon>Bacteria</taxon>
        <taxon>Pseudomonadati</taxon>
        <taxon>Rhodothermota</taxon>
        <taxon>Rhodothermia</taxon>
        <taxon>Rhodothermales</taxon>
        <taxon>Rubricoccaceae</taxon>
        <taxon>Rubricoccus</taxon>
    </lineage>
</organism>
<feature type="transmembrane region" description="Helical" evidence="2">
    <location>
        <begin position="180"/>
        <end position="202"/>
    </location>
</feature>
<evidence type="ECO:0000256" key="1">
    <source>
        <dbReference type="SAM" id="MobiDB-lite"/>
    </source>
</evidence>
<dbReference type="InParanoid" id="A0A259U321"/>
<keyword evidence="2" id="KW-0812">Transmembrane</keyword>
<comment type="caution">
    <text evidence="3">The sequence shown here is derived from an EMBL/GenBank/DDBJ whole genome shotgun (WGS) entry which is preliminary data.</text>
</comment>
<dbReference type="EMBL" id="MQWB01000001">
    <property type="protein sequence ID" value="OZC04352.1"/>
    <property type="molecule type" value="Genomic_DNA"/>
</dbReference>
<keyword evidence="4" id="KW-1185">Reference proteome</keyword>
<keyword evidence="2" id="KW-0472">Membrane</keyword>
<evidence type="ECO:0000256" key="2">
    <source>
        <dbReference type="SAM" id="Phobius"/>
    </source>
</evidence>